<sequence length="93" mass="10085">MIKKPVNVENPAMASNRLGERVIVLSIVIDIVVTIAVILRFLARQKSKADFGIDDVLLVVSVIPQYVMVILGVLGPSSDHRIDSFVLTTDSGP</sequence>
<keyword evidence="1" id="KW-0812">Transmembrane</keyword>
<feature type="transmembrane region" description="Helical" evidence="1">
    <location>
        <begin position="55"/>
        <end position="75"/>
    </location>
</feature>
<evidence type="ECO:0000256" key="1">
    <source>
        <dbReference type="SAM" id="Phobius"/>
    </source>
</evidence>
<evidence type="ECO:0000313" key="3">
    <source>
        <dbReference type="Proteomes" id="UP001590950"/>
    </source>
</evidence>
<feature type="transmembrane region" description="Helical" evidence="1">
    <location>
        <begin position="22"/>
        <end position="43"/>
    </location>
</feature>
<reference evidence="2 3" key="1">
    <citation type="submission" date="2024-09" db="EMBL/GenBank/DDBJ databases">
        <title>Rethinking Asexuality: The Enigmatic Case of Functional Sexual Genes in Lepraria (Stereocaulaceae).</title>
        <authorList>
            <person name="Doellman M."/>
            <person name="Sun Y."/>
            <person name="Barcenas-Pena A."/>
            <person name="Lumbsch H.T."/>
            <person name="Grewe F."/>
        </authorList>
    </citation>
    <scope>NUCLEOTIDE SEQUENCE [LARGE SCALE GENOMIC DNA]</scope>
    <source>
        <strain evidence="2 3">Mercado 3170</strain>
    </source>
</reference>
<keyword evidence="3" id="KW-1185">Reference proteome</keyword>
<gene>
    <name evidence="2" type="ORF">N7G274_003398</name>
</gene>
<accession>A0ABR4AFL7</accession>
<dbReference type="Proteomes" id="UP001590950">
    <property type="component" value="Unassembled WGS sequence"/>
</dbReference>
<comment type="caution">
    <text evidence="2">The sequence shown here is derived from an EMBL/GenBank/DDBJ whole genome shotgun (WGS) entry which is preliminary data.</text>
</comment>
<keyword evidence="1" id="KW-1133">Transmembrane helix</keyword>
<protein>
    <submittedName>
        <fullName evidence="2">Uncharacterized protein</fullName>
    </submittedName>
</protein>
<proteinExistence type="predicted"/>
<organism evidence="2 3">
    <name type="scientific">Stereocaulon virgatum</name>
    <dbReference type="NCBI Taxonomy" id="373712"/>
    <lineage>
        <taxon>Eukaryota</taxon>
        <taxon>Fungi</taxon>
        <taxon>Dikarya</taxon>
        <taxon>Ascomycota</taxon>
        <taxon>Pezizomycotina</taxon>
        <taxon>Lecanoromycetes</taxon>
        <taxon>OSLEUM clade</taxon>
        <taxon>Lecanoromycetidae</taxon>
        <taxon>Lecanorales</taxon>
        <taxon>Lecanorineae</taxon>
        <taxon>Stereocaulaceae</taxon>
        <taxon>Stereocaulon</taxon>
    </lineage>
</organism>
<evidence type="ECO:0000313" key="2">
    <source>
        <dbReference type="EMBL" id="KAL2043878.1"/>
    </source>
</evidence>
<name>A0ABR4AFL7_9LECA</name>
<keyword evidence="1" id="KW-0472">Membrane</keyword>
<dbReference type="EMBL" id="JBEFKJ010000010">
    <property type="protein sequence ID" value="KAL2043878.1"/>
    <property type="molecule type" value="Genomic_DNA"/>
</dbReference>